<dbReference type="InterPro" id="IPR029052">
    <property type="entry name" value="Metallo-depent_PP-like"/>
</dbReference>
<comment type="caution">
    <text evidence="2">The sequence shown here is derived from an EMBL/GenBank/DDBJ whole genome shotgun (WGS) entry which is preliminary data.</text>
</comment>
<evidence type="ECO:0000259" key="1">
    <source>
        <dbReference type="Pfam" id="PF00149"/>
    </source>
</evidence>
<dbReference type="Proteomes" id="UP001270004">
    <property type="component" value="Unassembled WGS sequence"/>
</dbReference>
<evidence type="ECO:0000313" key="3">
    <source>
        <dbReference type="Proteomes" id="UP001270004"/>
    </source>
</evidence>
<reference evidence="2" key="1">
    <citation type="submission" date="2023-11" db="EMBL/GenBank/DDBJ databases">
        <title>Antimicrobial resistance in invasive Streptococcus suis isolated in Spain and the associated genetic mechanisms.</title>
        <authorList>
            <person name="Uruen C."/>
            <person name="Arenas J.A."/>
        </authorList>
    </citation>
    <scope>NUCLEOTIDE SEQUENCE</scope>
    <source>
        <strain evidence="2">Ss_70</strain>
    </source>
</reference>
<dbReference type="PANTHER" id="PTHR11575">
    <property type="entry name" value="5'-NUCLEOTIDASE-RELATED"/>
    <property type="match status" value="1"/>
</dbReference>
<accession>A0AAW9DKD0</accession>
<dbReference type="PRINTS" id="PR01607">
    <property type="entry name" value="APYRASEFAMLY"/>
</dbReference>
<feature type="non-terminal residue" evidence="2">
    <location>
        <position position="114"/>
    </location>
</feature>
<feature type="non-terminal residue" evidence="2">
    <location>
        <position position="1"/>
    </location>
</feature>
<dbReference type="SUPFAM" id="SSF56300">
    <property type="entry name" value="Metallo-dependent phosphatases"/>
    <property type="match status" value="1"/>
</dbReference>
<name>A0AAW9DKD0_STRSU</name>
<dbReference type="PANTHER" id="PTHR11575:SF6">
    <property type="entry name" value="2',3'-CYCLIC-NUCLEOTIDE 2'-PHOSPHODIESTERASE_3'-NUCLEOTIDASE"/>
    <property type="match status" value="1"/>
</dbReference>
<dbReference type="RefSeq" id="WP_319444619.1">
    <property type="nucleotide sequence ID" value="NZ_JAWWZK010000437.1"/>
</dbReference>
<dbReference type="GO" id="GO:0016787">
    <property type="term" value="F:hydrolase activity"/>
    <property type="evidence" value="ECO:0007669"/>
    <property type="project" value="InterPro"/>
</dbReference>
<dbReference type="InterPro" id="IPR006179">
    <property type="entry name" value="5_nucleotidase/apyrase"/>
</dbReference>
<gene>
    <name evidence="2" type="ORF">SHY70_13155</name>
</gene>
<evidence type="ECO:0000313" key="2">
    <source>
        <dbReference type="EMBL" id="MDX5039199.1"/>
    </source>
</evidence>
<sequence length="114" mass="12204">IVKKTFTDTEGKKVTLNVGVTGIVPPQILNWDKAYLEGKVIVRDAVEAVRDIIPTMRENGADIVLVLSHSGIGDDQYEVGEENVGYQIASLSGVDAVITGHSHAEFLGTAEKPS</sequence>
<dbReference type="GO" id="GO:0030288">
    <property type="term" value="C:outer membrane-bounded periplasmic space"/>
    <property type="evidence" value="ECO:0007669"/>
    <property type="project" value="TreeGrafter"/>
</dbReference>
<proteinExistence type="predicted"/>
<feature type="domain" description="Calcineurin-like phosphoesterase" evidence="1">
    <location>
        <begin position="27"/>
        <end position="104"/>
    </location>
</feature>
<dbReference type="AlphaFoldDB" id="A0AAW9DKD0"/>
<dbReference type="InterPro" id="IPR004843">
    <property type="entry name" value="Calcineurin-like_PHP"/>
</dbReference>
<dbReference type="Pfam" id="PF00149">
    <property type="entry name" value="Metallophos"/>
    <property type="match status" value="1"/>
</dbReference>
<protein>
    <submittedName>
        <fullName evidence="2">Metallophosphoesterase</fullName>
    </submittedName>
</protein>
<dbReference type="Gene3D" id="3.60.21.10">
    <property type="match status" value="1"/>
</dbReference>
<dbReference type="EMBL" id="JAWWZK010000437">
    <property type="protein sequence ID" value="MDX5039199.1"/>
    <property type="molecule type" value="Genomic_DNA"/>
</dbReference>
<organism evidence="2 3">
    <name type="scientific">Streptococcus suis</name>
    <dbReference type="NCBI Taxonomy" id="1307"/>
    <lineage>
        <taxon>Bacteria</taxon>
        <taxon>Bacillati</taxon>
        <taxon>Bacillota</taxon>
        <taxon>Bacilli</taxon>
        <taxon>Lactobacillales</taxon>
        <taxon>Streptococcaceae</taxon>
        <taxon>Streptococcus</taxon>
    </lineage>
</organism>
<dbReference type="GO" id="GO:0009166">
    <property type="term" value="P:nucleotide catabolic process"/>
    <property type="evidence" value="ECO:0007669"/>
    <property type="project" value="InterPro"/>
</dbReference>